<dbReference type="GO" id="GO:0005737">
    <property type="term" value="C:cytoplasm"/>
    <property type="evidence" value="ECO:0007669"/>
    <property type="project" value="TreeGrafter"/>
</dbReference>
<protein>
    <recommendedName>
        <fullName evidence="4">Hemicentin-1-like von Willebrand factor A domain-containing protein</fullName>
    </recommendedName>
</protein>
<sequence length="314" mass="35311">MPGNINMPPPANKAIDIDVVFLQDCTESQQPYIDTIRKYVKDAIPMIKSQADLKGGSARYRVIAFHDHKEQGCDWLLKSQDFTTDPSVLANQLATLVASGGGDGPEAQIDGLDAARRSPWRQTAKRIVILITDSPPHGIGEPRDSVPIDHPEALTHQIILKSYKKNNIQLNVLACVPEITYYEKAEQFYKDLTQATSGLYIPLPEPHANPEPIKRAVVGCVLHSTNSLRTMDRWEEWIMDQSDRGQDAIINDIYSRLTQEGEKCHKVSCTEHRGTNDVQYGLIDVNRDYVDAIVGKALRFKTDIKANPHMYDEY</sequence>
<dbReference type="Gene3D" id="3.40.50.410">
    <property type="entry name" value="von Willebrand factor, type A domain"/>
    <property type="match status" value="1"/>
</dbReference>
<dbReference type="InterPro" id="IPR036465">
    <property type="entry name" value="vWFA_dom_sf"/>
</dbReference>
<dbReference type="PANTHER" id="PTHR47763">
    <property type="entry name" value="ALPHA-PROTEIN KINASE VWKA"/>
    <property type="match status" value="1"/>
</dbReference>
<comment type="subcellular location">
    <subcellularLocation>
        <location evidence="1">Secreted</location>
    </subcellularLocation>
</comment>
<dbReference type="InterPro" id="IPR052969">
    <property type="entry name" value="Thr-specific_kinase-like"/>
</dbReference>
<feature type="domain" description="Hemicentin-1-like von Willebrand factor A" evidence="4">
    <location>
        <begin position="19"/>
        <end position="202"/>
    </location>
</feature>
<dbReference type="GO" id="GO:0004674">
    <property type="term" value="F:protein serine/threonine kinase activity"/>
    <property type="evidence" value="ECO:0007669"/>
    <property type="project" value="TreeGrafter"/>
</dbReference>
<dbReference type="PANTHER" id="PTHR47763:SF1">
    <property type="entry name" value="DUF659 DOMAIN-CONTAINING PROTEIN"/>
    <property type="match status" value="1"/>
</dbReference>
<comment type="caution">
    <text evidence="5">The sequence shown here is derived from an EMBL/GenBank/DDBJ whole genome shotgun (WGS) entry which is preliminary data.</text>
</comment>
<dbReference type="InterPro" id="IPR056861">
    <property type="entry name" value="HMCN1-like_VWA"/>
</dbReference>
<keyword evidence="6" id="KW-1185">Reference proteome</keyword>
<evidence type="ECO:0000256" key="1">
    <source>
        <dbReference type="ARBA" id="ARBA00004613"/>
    </source>
</evidence>
<evidence type="ECO:0000313" key="5">
    <source>
        <dbReference type="EMBL" id="PPQ94325.1"/>
    </source>
</evidence>
<proteinExistence type="predicted"/>
<evidence type="ECO:0000256" key="2">
    <source>
        <dbReference type="ARBA" id="ARBA00022525"/>
    </source>
</evidence>
<dbReference type="SUPFAM" id="SSF53300">
    <property type="entry name" value="vWA-like"/>
    <property type="match status" value="1"/>
</dbReference>
<evidence type="ECO:0000256" key="3">
    <source>
        <dbReference type="ARBA" id="ARBA00022729"/>
    </source>
</evidence>
<gene>
    <name evidence="5" type="ORF">CVT25_000354</name>
</gene>
<name>A0A409XU39_PSICY</name>
<dbReference type="AlphaFoldDB" id="A0A409XU39"/>
<evidence type="ECO:0000313" key="6">
    <source>
        <dbReference type="Proteomes" id="UP000283269"/>
    </source>
</evidence>
<organism evidence="5 6">
    <name type="scientific">Psilocybe cyanescens</name>
    <dbReference type="NCBI Taxonomy" id="93625"/>
    <lineage>
        <taxon>Eukaryota</taxon>
        <taxon>Fungi</taxon>
        <taxon>Dikarya</taxon>
        <taxon>Basidiomycota</taxon>
        <taxon>Agaricomycotina</taxon>
        <taxon>Agaricomycetes</taxon>
        <taxon>Agaricomycetidae</taxon>
        <taxon>Agaricales</taxon>
        <taxon>Agaricineae</taxon>
        <taxon>Strophariaceae</taxon>
        <taxon>Psilocybe</taxon>
    </lineage>
</organism>
<dbReference type="EMBL" id="NHYD01000384">
    <property type="protein sequence ID" value="PPQ94325.1"/>
    <property type="molecule type" value="Genomic_DNA"/>
</dbReference>
<accession>A0A409XU39</accession>
<dbReference type="Pfam" id="PF25106">
    <property type="entry name" value="VWA_4"/>
    <property type="match status" value="1"/>
</dbReference>
<dbReference type="Proteomes" id="UP000283269">
    <property type="component" value="Unassembled WGS sequence"/>
</dbReference>
<keyword evidence="2" id="KW-0964">Secreted</keyword>
<keyword evidence="3" id="KW-0732">Signal</keyword>
<evidence type="ECO:0000259" key="4">
    <source>
        <dbReference type="Pfam" id="PF25106"/>
    </source>
</evidence>
<dbReference type="OrthoDB" id="301415at2759"/>
<dbReference type="InParanoid" id="A0A409XU39"/>
<reference evidence="5 6" key="1">
    <citation type="journal article" date="2018" name="Evol. Lett.">
        <title>Horizontal gene cluster transfer increased hallucinogenic mushroom diversity.</title>
        <authorList>
            <person name="Reynolds H.T."/>
            <person name="Vijayakumar V."/>
            <person name="Gluck-Thaler E."/>
            <person name="Korotkin H.B."/>
            <person name="Matheny P.B."/>
            <person name="Slot J.C."/>
        </authorList>
    </citation>
    <scope>NUCLEOTIDE SEQUENCE [LARGE SCALE GENOMIC DNA]</scope>
    <source>
        <strain evidence="5 6">2631</strain>
    </source>
</reference>
<dbReference type="CDD" id="cd00198">
    <property type="entry name" value="vWFA"/>
    <property type="match status" value="1"/>
</dbReference>